<evidence type="ECO:0000256" key="2">
    <source>
        <dbReference type="ARBA" id="ARBA00022448"/>
    </source>
</evidence>
<comment type="caution">
    <text evidence="5">The sequence shown here is derived from an EMBL/GenBank/DDBJ whole genome shotgun (WGS) entry which is preliminary data.</text>
</comment>
<keyword evidence="3 4" id="KW-0732">Signal</keyword>
<evidence type="ECO:0000256" key="1">
    <source>
        <dbReference type="ARBA" id="ARBA00009075"/>
    </source>
</evidence>
<dbReference type="EMBL" id="NTME01000011">
    <property type="protein sequence ID" value="PBJ94988.1"/>
    <property type="molecule type" value="Genomic_DNA"/>
</dbReference>
<dbReference type="RefSeq" id="WP_015270083.1">
    <property type="nucleotide sequence ID" value="NZ_CP010359.1"/>
</dbReference>
<dbReference type="Gene3D" id="2.40.160.10">
    <property type="entry name" value="Porin"/>
    <property type="match status" value="1"/>
</dbReference>
<feature type="signal peptide" evidence="4">
    <location>
        <begin position="1"/>
        <end position="23"/>
    </location>
</feature>
<evidence type="ECO:0000313" key="8">
    <source>
        <dbReference type="Proteomes" id="UP000234744"/>
    </source>
</evidence>
<keyword evidence="8" id="KW-1185">Reference proteome</keyword>
<sequence>MSRTVFRRATCGLLCGWLPVAGAAGFIDDGKLKLQLRNVYFNENFRDEQGMSARAAATAKSERVEWAQGFLLDYQSGFTQGPLGLGLDALGLVGVRLDSGRGRSGTGLLPVHDDGRAADEFASAGVTAKARLGQTIVKHGTLLPKTPVLVYNDARLLPQTYQGTQLTSTDVDGLTLTAGHLDRFKQRDSSDSTGLFLDGYGGGESGDFNFAGADYAVSKQLRLSYFHGQLEHFYRQDYAGLVHDLPLGGGVFTTDLRYFKSRDSGAAHGGQIDNDMFSGQLSYTHSGHTVGAGYQVLDGEAGLPYISGATVYSFSNVGIGKFIEEEEKTWMASYAYNFAAAGVPGLTFMARYLSGDNGRSGEAGLSEWERDVELAYVVQSGPVKGLGVKLRNYVYRSDFSRGRDSNRIYLTYDIAIW</sequence>
<dbReference type="EMBL" id="PJCJ01000012">
    <property type="protein sequence ID" value="PLV12810.1"/>
    <property type="molecule type" value="Genomic_DNA"/>
</dbReference>
<keyword evidence="2" id="KW-0813">Transport</keyword>
<evidence type="ECO:0000313" key="5">
    <source>
        <dbReference type="EMBL" id="PBJ94988.1"/>
    </source>
</evidence>
<dbReference type="Pfam" id="PF03573">
    <property type="entry name" value="OprD"/>
    <property type="match status" value="1"/>
</dbReference>
<organism evidence="5 7">
    <name type="scientific">Pseudomonas plecoglossicida</name>
    <dbReference type="NCBI Taxonomy" id="70775"/>
    <lineage>
        <taxon>Bacteria</taxon>
        <taxon>Pseudomonadati</taxon>
        <taxon>Pseudomonadota</taxon>
        <taxon>Gammaproteobacteria</taxon>
        <taxon>Pseudomonadales</taxon>
        <taxon>Pseudomonadaceae</taxon>
        <taxon>Pseudomonas</taxon>
    </lineage>
</organism>
<gene>
    <name evidence="5" type="ORF">CMV24_13665</name>
    <name evidence="6" type="ORF">CXG47_18805</name>
</gene>
<dbReference type="Proteomes" id="UP000234744">
    <property type="component" value="Unassembled WGS sequence"/>
</dbReference>
<dbReference type="PANTHER" id="PTHR34596">
    <property type="entry name" value="CHITOPORIN"/>
    <property type="match status" value="1"/>
</dbReference>
<dbReference type="InterPro" id="IPR005318">
    <property type="entry name" value="OM_porin_bac"/>
</dbReference>
<reference evidence="6 8" key="2">
    <citation type="submission" date="2017-12" db="EMBL/GenBank/DDBJ databases">
        <title>Detection of the carbapenemase gene blaVIM-5 in members of the Pseudomonas putida group isolated from polluted Nigerian wetlands.</title>
        <authorList>
            <person name="Adelowo O."/>
            <person name="Vollmers J."/>
            <person name="Maeusezahl I."/>
            <person name="Kaster A.-K."/>
            <person name="Mueller J.A."/>
        </authorList>
    </citation>
    <scope>NUCLEOTIDE SEQUENCE [LARGE SCALE GENOMIC DNA]</scope>
    <source>
        <strain evidence="6 8">MR69</strain>
    </source>
</reference>
<dbReference type="AlphaFoldDB" id="A0A099MXT9"/>
<evidence type="ECO:0000256" key="4">
    <source>
        <dbReference type="SAM" id="SignalP"/>
    </source>
</evidence>
<dbReference type="InterPro" id="IPR023614">
    <property type="entry name" value="Porin_dom_sf"/>
</dbReference>
<dbReference type="Proteomes" id="UP000218102">
    <property type="component" value="Unassembled WGS sequence"/>
</dbReference>
<dbReference type="PANTHER" id="PTHR34596:SF2">
    <property type="entry name" value="CHITOPORIN"/>
    <property type="match status" value="1"/>
</dbReference>
<dbReference type="GO" id="GO:0015288">
    <property type="term" value="F:porin activity"/>
    <property type="evidence" value="ECO:0007669"/>
    <property type="project" value="TreeGrafter"/>
</dbReference>
<feature type="chain" id="PRO_5015032083" evidence="4">
    <location>
        <begin position="24"/>
        <end position="417"/>
    </location>
</feature>
<dbReference type="KEGG" id="ppj:RK21_02539"/>
<evidence type="ECO:0000256" key="3">
    <source>
        <dbReference type="ARBA" id="ARBA00022729"/>
    </source>
</evidence>
<dbReference type="GO" id="GO:0016020">
    <property type="term" value="C:membrane"/>
    <property type="evidence" value="ECO:0007669"/>
    <property type="project" value="InterPro"/>
</dbReference>
<reference evidence="5 7" key="1">
    <citation type="submission" date="2017-09" db="EMBL/GenBank/DDBJ databases">
        <authorList>
            <person name="Ehlers B."/>
            <person name="Leendertz F.H."/>
        </authorList>
    </citation>
    <scope>NUCLEOTIDE SEQUENCE [LARGE SCALE GENOMIC DNA]</scope>
    <source>
        <strain evidence="5 7">DJ-1</strain>
    </source>
</reference>
<proteinExistence type="inferred from homology"/>
<name>A0A099MXT9_PSEDL</name>
<accession>A0A099MXT9</accession>
<evidence type="ECO:0000313" key="6">
    <source>
        <dbReference type="EMBL" id="PLV12810.1"/>
    </source>
</evidence>
<protein>
    <submittedName>
        <fullName evidence="5">Outer membrane porin, OprD family</fullName>
    </submittedName>
</protein>
<evidence type="ECO:0000313" key="7">
    <source>
        <dbReference type="Proteomes" id="UP000218102"/>
    </source>
</evidence>
<comment type="similarity">
    <text evidence="1">Belongs to the outer membrane porin (Opr) (TC 1.B.25) family.</text>
</comment>